<gene>
    <name evidence="2" type="ORF">CK797_08545</name>
</gene>
<feature type="transmembrane region" description="Helical" evidence="1">
    <location>
        <begin position="160"/>
        <end position="193"/>
    </location>
</feature>
<feature type="transmembrane region" description="Helical" evidence="1">
    <location>
        <begin position="287"/>
        <end position="306"/>
    </location>
</feature>
<feature type="transmembrane region" description="Helical" evidence="1">
    <location>
        <begin position="318"/>
        <end position="338"/>
    </location>
</feature>
<dbReference type="OrthoDB" id="1661582at2"/>
<accession>A0A2J6NKP4</accession>
<dbReference type="InterPro" id="IPR045691">
    <property type="entry name" value="DUF6056"/>
</dbReference>
<feature type="transmembrane region" description="Helical" evidence="1">
    <location>
        <begin position="136"/>
        <end position="153"/>
    </location>
</feature>
<dbReference type="Pfam" id="PF19528">
    <property type="entry name" value="DUF6056"/>
    <property type="match status" value="1"/>
</dbReference>
<proteinExistence type="predicted"/>
<organism evidence="2 3">
    <name type="scientific">Limosilactobacillus pontis</name>
    <dbReference type="NCBI Taxonomy" id="35787"/>
    <lineage>
        <taxon>Bacteria</taxon>
        <taxon>Bacillati</taxon>
        <taxon>Bacillota</taxon>
        <taxon>Bacilli</taxon>
        <taxon>Lactobacillales</taxon>
        <taxon>Lactobacillaceae</taxon>
        <taxon>Limosilactobacillus</taxon>
    </lineage>
</organism>
<protein>
    <recommendedName>
        <fullName evidence="4">Glycosyltransferase RgtA/B/C/D-like domain-containing protein</fullName>
    </recommendedName>
</protein>
<keyword evidence="1" id="KW-0812">Transmembrane</keyword>
<evidence type="ECO:0008006" key="4">
    <source>
        <dbReference type="Google" id="ProtNLM"/>
    </source>
</evidence>
<dbReference type="AlphaFoldDB" id="A0A2J6NKP4"/>
<dbReference type="RefSeq" id="WP_104689321.1">
    <property type="nucleotide sequence ID" value="NZ_JBKTHY010000015.1"/>
</dbReference>
<feature type="transmembrane region" description="Helical" evidence="1">
    <location>
        <begin position="75"/>
        <end position="94"/>
    </location>
</feature>
<keyword evidence="1" id="KW-0472">Membrane</keyword>
<sequence length="438" mass="50424">MNLKIKKRIFITYILAVFVGMLVWNLKTPLMNDDLYAACHSFITTLKDGFSDYFYWSGRFWGQSFFRLTLIKGQGLSSVINAALFSVFLVELLYITNSFGRKYYSFTRIFGVSFFALVFIPGFVSVFIWRAGAGNYMDPMIFYLAFLILLLKGRFKNNKILYYTLLVLTGFIAGWGNENTSGGLILISILLLVKDYLKNGKISKSKVTGVLFAVFGYLLLIFSPGNQVRLRSADPEYLKEPFLVKIINGSKMFIHFMFHNPFMVAMIVIDILIAYFAYTYWKKSVDYWLGIIFILGGLASILVMIVSPEGVNESRTYAGGYLFLIIGMWYLVPINWTIFKMNKVWLILLTLCIVLCLGKVSVDIHKGFQFSNLLNDRYTYIEHKKKDGRDIVRVEPIHSNPYNNYSLENSYIDLTNSSQSFPNIGYERYFNIGKVSLR</sequence>
<evidence type="ECO:0000313" key="3">
    <source>
        <dbReference type="Proteomes" id="UP000239920"/>
    </source>
</evidence>
<comment type="caution">
    <text evidence="2">The sequence shown here is derived from an EMBL/GenBank/DDBJ whole genome shotgun (WGS) entry which is preliminary data.</text>
</comment>
<evidence type="ECO:0000256" key="1">
    <source>
        <dbReference type="SAM" id="Phobius"/>
    </source>
</evidence>
<dbReference type="Proteomes" id="UP000239920">
    <property type="component" value="Unassembled WGS sequence"/>
</dbReference>
<feature type="transmembrane region" description="Helical" evidence="1">
    <location>
        <begin position="9"/>
        <end position="26"/>
    </location>
</feature>
<reference evidence="2 3" key="1">
    <citation type="submission" date="2017-09" db="EMBL/GenBank/DDBJ databases">
        <title>Bacterial strain isolated from the female urinary microbiota.</title>
        <authorList>
            <person name="Thomas-White K."/>
            <person name="Kumar N."/>
            <person name="Forster S."/>
            <person name="Putonti C."/>
            <person name="Lawley T."/>
            <person name="Wolfe A.J."/>
        </authorList>
    </citation>
    <scope>NUCLEOTIDE SEQUENCE [LARGE SCALE GENOMIC DNA]</scope>
    <source>
        <strain evidence="2 3">UMB0683</strain>
    </source>
</reference>
<dbReference type="EMBL" id="PNFV01000014">
    <property type="protein sequence ID" value="PMB81920.1"/>
    <property type="molecule type" value="Genomic_DNA"/>
</dbReference>
<name>A0A2J6NKP4_9LACO</name>
<feature type="transmembrane region" description="Helical" evidence="1">
    <location>
        <begin position="261"/>
        <end position="281"/>
    </location>
</feature>
<evidence type="ECO:0000313" key="2">
    <source>
        <dbReference type="EMBL" id="PMB81920.1"/>
    </source>
</evidence>
<feature type="transmembrane region" description="Helical" evidence="1">
    <location>
        <begin position="344"/>
        <end position="362"/>
    </location>
</feature>
<feature type="transmembrane region" description="Helical" evidence="1">
    <location>
        <begin position="205"/>
        <end position="222"/>
    </location>
</feature>
<feature type="transmembrane region" description="Helical" evidence="1">
    <location>
        <begin position="106"/>
        <end position="130"/>
    </location>
</feature>
<keyword evidence="1" id="KW-1133">Transmembrane helix</keyword>